<proteinExistence type="predicted"/>
<organism evidence="1 2">
    <name type="scientific">Salarias fasciatus</name>
    <name type="common">Jewelled blenny</name>
    <name type="synonym">Blennius fasciatus</name>
    <dbReference type="NCBI Taxonomy" id="181472"/>
    <lineage>
        <taxon>Eukaryota</taxon>
        <taxon>Metazoa</taxon>
        <taxon>Chordata</taxon>
        <taxon>Craniata</taxon>
        <taxon>Vertebrata</taxon>
        <taxon>Euteleostomi</taxon>
        <taxon>Actinopterygii</taxon>
        <taxon>Neopterygii</taxon>
        <taxon>Teleostei</taxon>
        <taxon>Neoteleostei</taxon>
        <taxon>Acanthomorphata</taxon>
        <taxon>Ovalentaria</taxon>
        <taxon>Blenniimorphae</taxon>
        <taxon>Blenniiformes</taxon>
        <taxon>Blennioidei</taxon>
        <taxon>Blenniidae</taxon>
        <taxon>Salariinae</taxon>
        <taxon>Salarias</taxon>
    </lineage>
</organism>
<dbReference type="Ensembl" id="ENSSFAT00005025017.1">
    <property type="protein sequence ID" value="ENSSFAP00005024048.1"/>
    <property type="gene ID" value="ENSSFAG00005012409.1"/>
</dbReference>
<sequence length="97" mass="10874">MKRIIKDLGIETESLLLLLIPVAGLRHSAAAVERTFRSCGTPPAATRTQSPPSGVVITLTQRWMLTRLQLERRKQSSCMLQLRSICALCCTLKIRIR</sequence>
<evidence type="ECO:0000313" key="2">
    <source>
        <dbReference type="Proteomes" id="UP000472267"/>
    </source>
</evidence>
<accession>A0A672H4N6</accession>
<evidence type="ECO:0000313" key="1">
    <source>
        <dbReference type="Ensembl" id="ENSSFAP00005024048.1"/>
    </source>
</evidence>
<dbReference type="AlphaFoldDB" id="A0A672H4N6"/>
<reference evidence="1" key="3">
    <citation type="submission" date="2025-09" db="UniProtKB">
        <authorList>
            <consortium name="Ensembl"/>
        </authorList>
    </citation>
    <scope>IDENTIFICATION</scope>
</reference>
<reference evidence="1" key="1">
    <citation type="submission" date="2019-06" db="EMBL/GenBank/DDBJ databases">
        <authorList>
            <consortium name="Wellcome Sanger Institute Data Sharing"/>
        </authorList>
    </citation>
    <scope>NUCLEOTIDE SEQUENCE [LARGE SCALE GENOMIC DNA]</scope>
</reference>
<dbReference type="Proteomes" id="UP000472267">
    <property type="component" value="Chromosome 17"/>
</dbReference>
<dbReference type="InParanoid" id="A0A672H4N6"/>
<name>A0A672H4N6_SALFA</name>
<reference evidence="1" key="2">
    <citation type="submission" date="2025-08" db="UniProtKB">
        <authorList>
            <consortium name="Ensembl"/>
        </authorList>
    </citation>
    <scope>IDENTIFICATION</scope>
</reference>
<keyword evidence="2" id="KW-1185">Reference proteome</keyword>
<protein>
    <submittedName>
        <fullName evidence="1">Uncharacterized protein</fullName>
    </submittedName>
</protein>